<dbReference type="InterPro" id="IPR002350">
    <property type="entry name" value="Kazal_dom"/>
</dbReference>
<proteinExistence type="predicted"/>
<dbReference type="SUPFAM" id="SSF100895">
    <property type="entry name" value="Kazal-type serine protease inhibitors"/>
    <property type="match status" value="1"/>
</dbReference>
<organism evidence="2 3">
    <name type="scientific">Pseudolycoriella hygida</name>
    <dbReference type="NCBI Taxonomy" id="35572"/>
    <lineage>
        <taxon>Eukaryota</taxon>
        <taxon>Metazoa</taxon>
        <taxon>Ecdysozoa</taxon>
        <taxon>Arthropoda</taxon>
        <taxon>Hexapoda</taxon>
        <taxon>Insecta</taxon>
        <taxon>Pterygota</taxon>
        <taxon>Neoptera</taxon>
        <taxon>Endopterygota</taxon>
        <taxon>Diptera</taxon>
        <taxon>Nematocera</taxon>
        <taxon>Sciaroidea</taxon>
        <taxon>Sciaridae</taxon>
        <taxon>Pseudolycoriella</taxon>
    </lineage>
</organism>
<reference evidence="2" key="1">
    <citation type="submission" date="2022-07" db="EMBL/GenBank/DDBJ databases">
        <authorList>
            <person name="Trinca V."/>
            <person name="Uliana J.V.C."/>
            <person name="Torres T.T."/>
            <person name="Ward R.J."/>
            <person name="Monesi N."/>
        </authorList>
    </citation>
    <scope>NUCLEOTIDE SEQUENCE</scope>
    <source>
        <strain evidence="2">HSMRA1968</strain>
        <tissue evidence="2">Whole embryos</tissue>
    </source>
</reference>
<dbReference type="InterPro" id="IPR036058">
    <property type="entry name" value="Kazal_dom_sf"/>
</dbReference>
<dbReference type="Proteomes" id="UP001151699">
    <property type="component" value="Chromosome X"/>
</dbReference>
<evidence type="ECO:0000313" key="3">
    <source>
        <dbReference type="Proteomes" id="UP001151699"/>
    </source>
</evidence>
<dbReference type="AlphaFoldDB" id="A0A9Q0MTZ2"/>
<feature type="domain" description="Kazal-like" evidence="1">
    <location>
        <begin position="40"/>
        <end position="68"/>
    </location>
</feature>
<name>A0A9Q0MTZ2_9DIPT</name>
<dbReference type="EMBL" id="WJQU01000003">
    <property type="protein sequence ID" value="KAJ6637099.1"/>
    <property type="molecule type" value="Genomic_DNA"/>
</dbReference>
<evidence type="ECO:0000259" key="1">
    <source>
        <dbReference type="Pfam" id="PF00050"/>
    </source>
</evidence>
<sequence>MILVEENDKVPNSKGVKEQLLQRNSSIGYTTAVKCVLNPYYNPICGTDHKTYGNKDLLNCYNRQRPRQRLSNSKIPKKK</sequence>
<gene>
    <name evidence="2" type="ORF">Bhyg_09825</name>
</gene>
<comment type="caution">
    <text evidence="2">The sequence shown here is derived from an EMBL/GenBank/DDBJ whole genome shotgun (WGS) entry which is preliminary data.</text>
</comment>
<accession>A0A9Q0MTZ2</accession>
<dbReference type="OrthoDB" id="88467at2759"/>
<dbReference type="Gene3D" id="3.30.60.30">
    <property type="match status" value="1"/>
</dbReference>
<dbReference type="Pfam" id="PF00050">
    <property type="entry name" value="Kazal_1"/>
    <property type="match status" value="1"/>
</dbReference>
<evidence type="ECO:0000313" key="2">
    <source>
        <dbReference type="EMBL" id="KAJ6637099.1"/>
    </source>
</evidence>
<protein>
    <recommendedName>
        <fullName evidence="1">Kazal-like domain-containing protein</fullName>
    </recommendedName>
</protein>
<keyword evidence="3" id="KW-1185">Reference proteome</keyword>